<feature type="transmembrane region" description="Helical" evidence="1">
    <location>
        <begin position="42"/>
        <end position="63"/>
    </location>
</feature>
<organism evidence="2 3">
    <name type="scientific">Nostoc punctiforme FACHB-252</name>
    <dbReference type="NCBI Taxonomy" id="1357509"/>
    <lineage>
        <taxon>Bacteria</taxon>
        <taxon>Bacillati</taxon>
        <taxon>Cyanobacteriota</taxon>
        <taxon>Cyanophyceae</taxon>
        <taxon>Nostocales</taxon>
        <taxon>Nostocaceae</taxon>
        <taxon>Nostoc</taxon>
    </lineage>
</organism>
<dbReference type="EMBL" id="JACJTC010000001">
    <property type="protein sequence ID" value="MBD2609909.1"/>
    <property type="molecule type" value="Genomic_DNA"/>
</dbReference>
<gene>
    <name evidence="2" type="ORF">H6G94_01225</name>
</gene>
<proteinExistence type="predicted"/>
<keyword evidence="3" id="KW-1185">Reference proteome</keyword>
<reference evidence="2 3" key="1">
    <citation type="journal article" date="2020" name="ISME J.">
        <title>Comparative genomics reveals insights into cyanobacterial evolution and habitat adaptation.</title>
        <authorList>
            <person name="Chen M.Y."/>
            <person name="Teng W.K."/>
            <person name="Zhao L."/>
            <person name="Hu C.X."/>
            <person name="Zhou Y.K."/>
            <person name="Han B.P."/>
            <person name="Song L.R."/>
            <person name="Shu W.S."/>
        </authorList>
    </citation>
    <scope>NUCLEOTIDE SEQUENCE [LARGE SCALE GENOMIC DNA]</scope>
    <source>
        <strain evidence="2 3">FACHB-252</strain>
    </source>
</reference>
<name>A0ABR8H337_NOSPU</name>
<sequence>MKTQSVITIVTIPTGILGMLGAVLAIFYFIYTHNIQVSFEFFFYFFGAGLIAGILGLIIGFLFQSILY</sequence>
<comment type="caution">
    <text evidence="2">The sequence shown here is derived from an EMBL/GenBank/DDBJ whole genome shotgun (WGS) entry which is preliminary data.</text>
</comment>
<keyword evidence="1" id="KW-0472">Membrane</keyword>
<evidence type="ECO:0000256" key="1">
    <source>
        <dbReference type="SAM" id="Phobius"/>
    </source>
</evidence>
<dbReference type="Proteomes" id="UP000606396">
    <property type="component" value="Unassembled WGS sequence"/>
</dbReference>
<dbReference type="RefSeq" id="WP_190947996.1">
    <property type="nucleotide sequence ID" value="NZ_JACJTC010000001.1"/>
</dbReference>
<keyword evidence="1" id="KW-1133">Transmembrane helix</keyword>
<evidence type="ECO:0000313" key="3">
    <source>
        <dbReference type="Proteomes" id="UP000606396"/>
    </source>
</evidence>
<evidence type="ECO:0000313" key="2">
    <source>
        <dbReference type="EMBL" id="MBD2609909.1"/>
    </source>
</evidence>
<accession>A0ABR8H337</accession>
<protein>
    <submittedName>
        <fullName evidence="2">Uncharacterized protein</fullName>
    </submittedName>
</protein>
<keyword evidence="1" id="KW-0812">Transmembrane</keyword>
<feature type="transmembrane region" description="Helical" evidence="1">
    <location>
        <begin position="7"/>
        <end position="30"/>
    </location>
</feature>